<gene>
    <name evidence="2" type="ORF">EVOR1521_LOCUS5762</name>
</gene>
<dbReference type="Gene3D" id="2.60.120.260">
    <property type="entry name" value="Galactose-binding domain-like"/>
    <property type="match status" value="1"/>
</dbReference>
<protein>
    <recommendedName>
        <fullName evidence="1">SGNH hydrolase-type esterase domain-containing protein</fullName>
    </recommendedName>
</protein>
<name>A0AA36HWS8_9DINO</name>
<feature type="domain" description="SGNH hydrolase-type esterase" evidence="1">
    <location>
        <begin position="155"/>
        <end position="366"/>
    </location>
</feature>
<evidence type="ECO:0000313" key="2">
    <source>
        <dbReference type="EMBL" id="CAJ1376796.1"/>
    </source>
</evidence>
<proteinExistence type="predicted"/>
<keyword evidence="3" id="KW-1185">Reference proteome</keyword>
<sequence>MGAAPGRVPEAQLAQAPPPRSFVAATDLRLRFRGRRVIQDAAVRFDWPCTSFKLKTSTSRVWLRMDGARNYFNVLVNASLLCVLKTTYPQVRDYPLKLPGPDSEMRVIEVQKRTESRIGGTMQKPTGPVVLHGVVLEDGTLEELEEDTQERRLEFLGDSETSGFGNLGPSQPGAPGLRSLLTVNIAHQDGNQAWPALAAKALDADFHNIAWSGAGVVWNGMGCSADAPFHDLYARALGTSEAEVVDEWQPDAVVIYLGGNDWWSLADKGHDALTEGFHRFLERVRERRAEAAICVLLASPDSICACIGSQEDQAAFAADMSQCWRSAAEKLGDSRVFLDVVAPNPPCSLSEPADWGQMGHWSVQGNKKWAAAVVPILEARLGWKAI</sequence>
<comment type="caution">
    <text evidence="2">The sequence shown here is derived from an EMBL/GenBank/DDBJ whole genome shotgun (WGS) entry which is preliminary data.</text>
</comment>
<dbReference type="PANTHER" id="PTHR37834">
    <property type="entry name" value="GDSL-LIKE LIPASE/ACYLHYDROLASE DOMAIN PROTEIN (AFU_ORTHOLOGUE AFUA_2G00620)"/>
    <property type="match status" value="1"/>
</dbReference>
<accession>A0AA36HWS8</accession>
<reference evidence="2" key="1">
    <citation type="submission" date="2023-08" db="EMBL/GenBank/DDBJ databases">
        <authorList>
            <person name="Chen Y."/>
            <person name="Shah S."/>
            <person name="Dougan E. K."/>
            <person name="Thang M."/>
            <person name="Chan C."/>
        </authorList>
    </citation>
    <scope>NUCLEOTIDE SEQUENCE</scope>
</reference>
<dbReference type="Proteomes" id="UP001178507">
    <property type="component" value="Unassembled WGS sequence"/>
</dbReference>
<dbReference type="PANTHER" id="PTHR37834:SF2">
    <property type="entry name" value="ESTERASE, SGNH HYDROLASE-TYPE"/>
    <property type="match status" value="1"/>
</dbReference>
<dbReference type="SUPFAM" id="SSF52266">
    <property type="entry name" value="SGNH hydrolase"/>
    <property type="match status" value="1"/>
</dbReference>
<dbReference type="InterPro" id="IPR013830">
    <property type="entry name" value="SGNH_hydro"/>
</dbReference>
<dbReference type="Pfam" id="PF13472">
    <property type="entry name" value="Lipase_GDSL_2"/>
    <property type="match status" value="1"/>
</dbReference>
<organism evidence="2 3">
    <name type="scientific">Effrenium voratum</name>
    <dbReference type="NCBI Taxonomy" id="2562239"/>
    <lineage>
        <taxon>Eukaryota</taxon>
        <taxon>Sar</taxon>
        <taxon>Alveolata</taxon>
        <taxon>Dinophyceae</taxon>
        <taxon>Suessiales</taxon>
        <taxon>Symbiodiniaceae</taxon>
        <taxon>Effrenium</taxon>
    </lineage>
</organism>
<dbReference type="InterPro" id="IPR052762">
    <property type="entry name" value="PCW_deacetylase/CE"/>
</dbReference>
<dbReference type="EMBL" id="CAUJNA010000421">
    <property type="protein sequence ID" value="CAJ1376796.1"/>
    <property type="molecule type" value="Genomic_DNA"/>
</dbReference>
<dbReference type="AlphaFoldDB" id="A0AA36HWS8"/>
<evidence type="ECO:0000313" key="3">
    <source>
        <dbReference type="Proteomes" id="UP001178507"/>
    </source>
</evidence>
<evidence type="ECO:0000259" key="1">
    <source>
        <dbReference type="Pfam" id="PF13472"/>
    </source>
</evidence>
<dbReference type="Gene3D" id="3.40.50.1110">
    <property type="entry name" value="SGNH hydrolase"/>
    <property type="match status" value="1"/>
</dbReference>
<dbReference type="InterPro" id="IPR036514">
    <property type="entry name" value="SGNH_hydro_sf"/>
</dbReference>